<evidence type="ECO:0000313" key="3">
    <source>
        <dbReference type="EMBL" id="CAE7154649.1"/>
    </source>
</evidence>
<accession>A0A812IU01</accession>
<feature type="transmembrane region" description="Helical" evidence="2">
    <location>
        <begin position="414"/>
        <end position="435"/>
    </location>
</feature>
<keyword evidence="2" id="KW-0812">Transmembrane</keyword>
<sequence length="577" mass="62030">MDTQPLKSDPGILASPLLIFVALMVLGGPLLANWRPDAVGNHFALRKYTGNHPYHTFLIRRSAAWKMQSFKTFAPLASAPPSTRQELLSRAAFHSLVRGRLNLRRALDILVLTLPARALEDVVWFDLGFLLSQTLLDVSFLDRQLLAELGQSFEAGELYSFRVSSFPTFTRWPHWAPWELLDVGAGLEVASGHVSADETFECRGDSGSNRVWTQTNRDLCTCQTAARKIRSGRVRSRLLGSLAGAGRAAAERQKERLRAMGKTPEAPWLAQGNPGPSGLLATGPGAGALVIGSEDLQKLRGALGRVADELHLVLGLLDQHLEAGLPAPLRDASSVSEDVQLRVQQVEAARRAAAEVAGRAAGVAGTAAALAAGDFVPMPRIEDSGDGREPLPRPAPEAKGAKTAVTWISSGLTLLFWVCIFFLDIVIVVGMQIFLESIGRKRTGREIMSQKAMANALAKAATGGPTGAPIPEPSAAGSQRLSVLSQEELLAHLLAEHWVKIVIGLGLAVALRLPQLFLSEEGVVFHMLFTLVTVLRCMSPVMLWFRDEMGLPKKGKSTATNTSTGGVPAAAPHKHSQ</sequence>
<keyword evidence="4" id="KW-1185">Reference proteome</keyword>
<keyword evidence="2" id="KW-0472">Membrane</keyword>
<evidence type="ECO:0000256" key="1">
    <source>
        <dbReference type="SAM" id="MobiDB-lite"/>
    </source>
</evidence>
<proteinExistence type="predicted"/>
<dbReference type="Proteomes" id="UP000601435">
    <property type="component" value="Unassembled WGS sequence"/>
</dbReference>
<evidence type="ECO:0000313" key="4">
    <source>
        <dbReference type="Proteomes" id="UP000601435"/>
    </source>
</evidence>
<keyword evidence="2" id="KW-1133">Transmembrane helix</keyword>
<organism evidence="3 4">
    <name type="scientific">Symbiodinium necroappetens</name>
    <dbReference type="NCBI Taxonomy" id="1628268"/>
    <lineage>
        <taxon>Eukaryota</taxon>
        <taxon>Sar</taxon>
        <taxon>Alveolata</taxon>
        <taxon>Dinophyceae</taxon>
        <taxon>Suessiales</taxon>
        <taxon>Symbiodiniaceae</taxon>
        <taxon>Symbiodinium</taxon>
    </lineage>
</organism>
<dbReference type="AlphaFoldDB" id="A0A812IU01"/>
<dbReference type="OrthoDB" id="429221at2759"/>
<feature type="transmembrane region" description="Helical" evidence="2">
    <location>
        <begin position="523"/>
        <end position="545"/>
    </location>
</feature>
<dbReference type="EMBL" id="CAJNJA010000670">
    <property type="protein sequence ID" value="CAE7154649.1"/>
    <property type="molecule type" value="Genomic_DNA"/>
</dbReference>
<name>A0A812IU01_9DINO</name>
<reference evidence="3" key="1">
    <citation type="submission" date="2021-02" db="EMBL/GenBank/DDBJ databases">
        <authorList>
            <person name="Dougan E. K."/>
            <person name="Rhodes N."/>
            <person name="Thang M."/>
            <person name="Chan C."/>
        </authorList>
    </citation>
    <scope>NUCLEOTIDE SEQUENCE</scope>
</reference>
<gene>
    <name evidence="3" type="primary">UBP19</name>
    <name evidence="3" type="ORF">SNEC2469_LOCUS247</name>
</gene>
<feature type="region of interest" description="Disordered" evidence="1">
    <location>
        <begin position="553"/>
        <end position="577"/>
    </location>
</feature>
<comment type="caution">
    <text evidence="3">The sequence shown here is derived from an EMBL/GenBank/DDBJ whole genome shotgun (WGS) entry which is preliminary data.</text>
</comment>
<feature type="transmembrane region" description="Helical" evidence="2">
    <location>
        <begin position="12"/>
        <end position="32"/>
    </location>
</feature>
<evidence type="ECO:0000256" key="2">
    <source>
        <dbReference type="SAM" id="Phobius"/>
    </source>
</evidence>
<protein>
    <submittedName>
        <fullName evidence="3">UBP19 protein</fullName>
    </submittedName>
</protein>